<dbReference type="Pfam" id="PF06985">
    <property type="entry name" value="HET"/>
    <property type="match status" value="1"/>
</dbReference>
<protein>
    <submittedName>
        <fullName evidence="2">HET-domain-containing protein</fullName>
    </submittedName>
</protein>
<dbReference type="EMBL" id="ML978125">
    <property type="protein sequence ID" value="KAF2099649.1"/>
    <property type="molecule type" value="Genomic_DNA"/>
</dbReference>
<evidence type="ECO:0000313" key="2">
    <source>
        <dbReference type="EMBL" id="KAF2099649.1"/>
    </source>
</evidence>
<dbReference type="PANTHER" id="PTHR33112">
    <property type="entry name" value="DOMAIN PROTEIN, PUTATIVE-RELATED"/>
    <property type="match status" value="1"/>
</dbReference>
<gene>
    <name evidence="2" type="ORF">NA57DRAFT_55598</name>
</gene>
<feature type="domain" description="Heterokaryon incompatibility" evidence="1">
    <location>
        <begin position="12"/>
        <end position="144"/>
    </location>
</feature>
<dbReference type="AlphaFoldDB" id="A0A9P4II30"/>
<accession>A0A9P4II30</accession>
<dbReference type="Proteomes" id="UP000799772">
    <property type="component" value="Unassembled WGS sequence"/>
</dbReference>
<dbReference type="OrthoDB" id="3486565at2759"/>
<name>A0A9P4II30_9PEZI</name>
<dbReference type="PANTHER" id="PTHR33112:SF9">
    <property type="entry name" value="HETEROKARYON INCOMPATIBILITY DOMAIN-CONTAINING PROTEIN"/>
    <property type="match status" value="1"/>
</dbReference>
<reference evidence="2" key="1">
    <citation type="journal article" date="2020" name="Stud. Mycol.">
        <title>101 Dothideomycetes genomes: a test case for predicting lifestyles and emergence of pathogens.</title>
        <authorList>
            <person name="Haridas S."/>
            <person name="Albert R."/>
            <person name="Binder M."/>
            <person name="Bloem J."/>
            <person name="Labutti K."/>
            <person name="Salamov A."/>
            <person name="Andreopoulos B."/>
            <person name="Baker S."/>
            <person name="Barry K."/>
            <person name="Bills G."/>
            <person name="Bluhm B."/>
            <person name="Cannon C."/>
            <person name="Castanera R."/>
            <person name="Culley D."/>
            <person name="Daum C."/>
            <person name="Ezra D."/>
            <person name="Gonzalez J."/>
            <person name="Henrissat B."/>
            <person name="Kuo A."/>
            <person name="Liang C."/>
            <person name="Lipzen A."/>
            <person name="Lutzoni F."/>
            <person name="Magnuson J."/>
            <person name="Mondo S."/>
            <person name="Nolan M."/>
            <person name="Ohm R."/>
            <person name="Pangilinan J."/>
            <person name="Park H.-J."/>
            <person name="Ramirez L."/>
            <person name="Alfaro M."/>
            <person name="Sun H."/>
            <person name="Tritt A."/>
            <person name="Yoshinaga Y."/>
            <person name="Zwiers L.-H."/>
            <person name="Turgeon B."/>
            <person name="Goodwin S."/>
            <person name="Spatafora J."/>
            <person name="Crous P."/>
            <person name="Grigoriev I."/>
        </authorList>
    </citation>
    <scope>NUCLEOTIDE SEQUENCE</scope>
    <source>
        <strain evidence="2">CBS 133067</strain>
    </source>
</reference>
<organism evidence="2 3">
    <name type="scientific">Rhizodiscina lignyota</name>
    <dbReference type="NCBI Taxonomy" id="1504668"/>
    <lineage>
        <taxon>Eukaryota</taxon>
        <taxon>Fungi</taxon>
        <taxon>Dikarya</taxon>
        <taxon>Ascomycota</taxon>
        <taxon>Pezizomycotina</taxon>
        <taxon>Dothideomycetes</taxon>
        <taxon>Pleosporomycetidae</taxon>
        <taxon>Aulographales</taxon>
        <taxon>Rhizodiscinaceae</taxon>
        <taxon>Rhizodiscina</taxon>
    </lineage>
</organism>
<evidence type="ECO:0000259" key="1">
    <source>
        <dbReference type="Pfam" id="PF06985"/>
    </source>
</evidence>
<keyword evidence="3" id="KW-1185">Reference proteome</keyword>
<sequence length="469" mass="52849">MPIKTTTKTLDSFARNIPWDAMPKTFRDAVTLTRVLGINHIWIDSLCIVQDDDNDWAEQSAQMARIYGSSFLTISATASSNGDGGLFRTPRQDPKLLVTAAKGSRKVSIVARRVKDIRYHKPQNSPKGELPLFPLTRRAWALQETILSKRIVYFLDDEIGWQCLGSWLCECGETASYSDQPFWSDSNFYGDPDTSSVNLWMSIVERYSNCALSKSKDKLPALSGTAQALLARTSLDVDLKKYYAGLWEFQLVDQLLWAASADGHPKSKVVPYRAPTWSWAAIDTPVAFDNRVWGLLELGYRLLHEARVLSVHYELATADQYGQVSNSHLEMSTTVFPAYVELSDNNSSLQERPELRFPRTFKGPSEQYQSFLNLRWFISITLDYPYEEAFPTLNTVTCAILRCEVEIVAKTPSGQRDCLLDVLLLKSTSSSPETFERVGVGLVHNSVSPQDFEILQSTLQQSQTVLKVI</sequence>
<comment type="caution">
    <text evidence="2">The sequence shown here is derived from an EMBL/GenBank/DDBJ whole genome shotgun (WGS) entry which is preliminary data.</text>
</comment>
<dbReference type="InterPro" id="IPR010730">
    <property type="entry name" value="HET"/>
</dbReference>
<evidence type="ECO:0000313" key="3">
    <source>
        <dbReference type="Proteomes" id="UP000799772"/>
    </source>
</evidence>
<proteinExistence type="predicted"/>